<dbReference type="SUPFAM" id="SSF53756">
    <property type="entry name" value="UDP-Glycosyltransferase/glycogen phosphorylase"/>
    <property type="match status" value="1"/>
</dbReference>
<name>A0A916RMR9_9BACT</name>
<evidence type="ECO:0000259" key="1">
    <source>
        <dbReference type="Pfam" id="PF00534"/>
    </source>
</evidence>
<evidence type="ECO:0000313" key="3">
    <source>
        <dbReference type="EMBL" id="GGA59901.1"/>
    </source>
</evidence>
<dbReference type="InterPro" id="IPR028098">
    <property type="entry name" value="Glyco_trans_4-like_N"/>
</dbReference>
<sequence>MVAYTFYETDNRVRRYAETLVRRGDEVDAIVLRREEQSSFDIIKGVNVYRIQRRVIDEGGPFSYLVKLLLFFVRSMWLLTLRHAKRPYDLIHVHSVPDFQVFSTLFPRLMGAKVILDIHDIVPELYASKFRISERSLPFRMLVLMEKLSVVYSNHMIVANHLWMERLGCRSGHPEKCTTILNYPDPVIFRSQPSKPRQDGEFVMCYPGTLSWHQGVDLIIDAMARLGDKAPNLRLIIFGDGAERERLTAMVKDYGLGDRVSIGGGIPIEQVASTMASVDLGIEPKRKRSFGNEALSTKILEFMAVGVPVLASNTRINRMYFEDGLIGFFESEDIDDLAAGILRLIEQPACASAMRERGLKFIEENNWNIKKHEYLDLVDGLVYGTVEERVEVETQ</sequence>
<accession>A0A916RMR9</accession>
<feature type="domain" description="Glycosyltransferase subfamily 4-like N-terminal" evidence="2">
    <location>
        <begin position="11"/>
        <end position="181"/>
    </location>
</feature>
<evidence type="ECO:0000313" key="4">
    <source>
        <dbReference type="Proteomes" id="UP000648801"/>
    </source>
</evidence>
<dbReference type="Pfam" id="PF13579">
    <property type="entry name" value="Glyco_trans_4_4"/>
    <property type="match status" value="1"/>
</dbReference>
<evidence type="ECO:0000259" key="2">
    <source>
        <dbReference type="Pfam" id="PF13579"/>
    </source>
</evidence>
<protein>
    <submittedName>
        <fullName evidence="3">Glycosyltransferase WbuB</fullName>
    </submittedName>
</protein>
<keyword evidence="4" id="KW-1185">Reference proteome</keyword>
<comment type="caution">
    <text evidence="3">The sequence shown here is derived from an EMBL/GenBank/DDBJ whole genome shotgun (WGS) entry which is preliminary data.</text>
</comment>
<dbReference type="CDD" id="cd03794">
    <property type="entry name" value="GT4_WbuB-like"/>
    <property type="match status" value="1"/>
</dbReference>
<dbReference type="Proteomes" id="UP000648801">
    <property type="component" value="Unassembled WGS sequence"/>
</dbReference>
<dbReference type="Gene3D" id="3.40.50.2000">
    <property type="entry name" value="Glycogen Phosphorylase B"/>
    <property type="match status" value="2"/>
</dbReference>
<organism evidence="3 4">
    <name type="scientific">Edaphobacter acidisoli</name>
    <dbReference type="NCBI Taxonomy" id="2040573"/>
    <lineage>
        <taxon>Bacteria</taxon>
        <taxon>Pseudomonadati</taxon>
        <taxon>Acidobacteriota</taxon>
        <taxon>Terriglobia</taxon>
        <taxon>Terriglobales</taxon>
        <taxon>Acidobacteriaceae</taxon>
        <taxon>Edaphobacter</taxon>
    </lineage>
</organism>
<dbReference type="Pfam" id="PF00534">
    <property type="entry name" value="Glycos_transf_1"/>
    <property type="match status" value="1"/>
</dbReference>
<dbReference type="GO" id="GO:0016757">
    <property type="term" value="F:glycosyltransferase activity"/>
    <property type="evidence" value="ECO:0007669"/>
    <property type="project" value="InterPro"/>
</dbReference>
<dbReference type="InterPro" id="IPR001296">
    <property type="entry name" value="Glyco_trans_1"/>
</dbReference>
<dbReference type="EMBL" id="BMJB01000001">
    <property type="protein sequence ID" value="GGA59901.1"/>
    <property type="molecule type" value="Genomic_DNA"/>
</dbReference>
<feature type="domain" description="Glycosyl transferase family 1" evidence="1">
    <location>
        <begin position="193"/>
        <end position="358"/>
    </location>
</feature>
<dbReference type="PANTHER" id="PTHR12526">
    <property type="entry name" value="GLYCOSYLTRANSFERASE"/>
    <property type="match status" value="1"/>
</dbReference>
<dbReference type="AlphaFoldDB" id="A0A916RMR9"/>
<gene>
    <name evidence="3" type="ORF">GCM10011507_09310</name>
</gene>
<reference evidence="3" key="2">
    <citation type="submission" date="2020-09" db="EMBL/GenBank/DDBJ databases">
        <authorList>
            <person name="Sun Q."/>
            <person name="Zhou Y."/>
        </authorList>
    </citation>
    <scope>NUCLEOTIDE SEQUENCE</scope>
    <source>
        <strain evidence="3">CGMCC 1.15447</strain>
    </source>
</reference>
<reference evidence="3" key="1">
    <citation type="journal article" date="2014" name="Int. J. Syst. Evol. Microbiol.">
        <title>Complete genome sequence of Corynebacterium casei LMG S-19264T (=DSM 44701T), isolated from a smear-ripened cheese.</title>
        <authorList>
            <consortium name="US DOE Joint Genome Institute (JGI-PGF)"/>
            <person name="Walter F."/>
            <person name="Albersmeier A."/>
            <person name="Kalinowski J."/>
            <person name="Ruckert C."/>
        </authorList>
    </citation>
    <scope>NUCLEOTIDE SEQUENCE</scope>
    <source>
        <strain evidence="3">CGMCC 1.15447</strain>
    </source>
</reference>
<proteinExistence type="predicted"/>